<dbReference type="Pfam" id="PF00155">
    <property type="entry name" value="Aminotran_1_2"/>
    <property type="match status" value="1"/>
</dbReference>
<evidence type="ECO:0000256" key="2">
    <source>
        <dbReference type="ARBA" id="ARBA00007970"/>
    </source>
</evidence>
<name>A0A7C2UJY6_9CREN</name>
<keyword evidence="6" id="KW-0808">Transferase</keyword>
<sequence length="332" mass="38056">MRIRLSLNESPFQPSPKAVELASKYAPLSNRYDVSELRESLISELSRYSKVESEMIEIYPGSSYCIVLFLIYAKITGLPLVVPFPTFHVLHQLANSYEIAVKAVELKGKEFILNSEELLKLSEGSIVYLSNPNNPTSDLLIEDEDLISKIASKSKLVLLDEAYFEFSGKTFYNLAYEHDNLVVLRTLSKAFNIAGVRLGYSISSKKAKEIFNKLRVGYEIPIMSQAMALGALKDIDYMRKTVNSIILLRDETRKRLLELGIWSPRSRTNFLFLELPMKCVDVKREIERSNIEVLCLSDMLEFKGRFENWMRVSIGNEEHMNLFVEKIQQVLS</sequence>
<dbReference type="PANTHER" id="PTHR43643">
    <property type="entry name" value="HISTIDINOL-PHOSPHATE AMINOTRANSFERASE 2"/>
    <property type="match status" value="1"/>
</dbReference>
<keyword evidence="8" id="KW-0368">Histidine biosynthesis</keyword>
<dbReference type="AlphaFoldDB" id="A0A7C2UJY6"/>
<dbReference type="CDD" id="cd00609">
    <property type="entry name" value="AAT_like"/>
    <property type="match status" value="1"/>
</dbReference>
<dbReference type="InterPro" id="IPR015424">
    <property type="entry name" value="PyrdxlP-dep_Trfase"/>
</dbReference>
<evidence type="ECO:0000256" key="9">
    <source>
        <dbReference type="ARBA" id="ARBA00047481"/>
    </source>
</evidence>
<dbReference type="InterPro" id="IPR004839">
    <property type="entry name" value="Aminotransferase_I/II_large"/>
</dbReference>
<dbReference type="Gene3D" id="3.90.1150.10">
    <property type="entry name" value="Aspartate Aminotransferase, domain 1"/>
    <property type="match status" value="1"/>
</dbReference>
<gene>
    <name evidence="11" type="ORF">ENO36_04780</name>
</gene>
<evidence type="ECO:0000256" key="7">
    <source>
        <dbReference type="ARBA" id="ARBA00022898"/>
    </source>
</evidence>
<evidence type="ECO:0000256" key="3">
    <source>
        <dbReference type="ARBA" id="ARBA00012748"/>
    </source>
</evidence>
<comment type="similarity">
    <text evidence="2">Belongs to the class-II pyridoxal-phosphate-dependent aminotransferase family. Histidinol-phosphate aminotransferase subfamily.</text>
</comment>
<evidence type="ECO:0000256" key="4">
    <source>
        <dbReference type="ARBA" id="ARBA00022576"/>
    </source>
</evidence>
<dbReference type="PANTHER" id="PTHR43643:SF6">
    <property type="entry name" value="HISTIDINOL-PHOSPHATE AMINOTRANSFERASE"/>
    <property type="match status" value="1"/>
</dbReference>
<protein>
    <recommendedName>
        <fullName evidence="3">histidinol-phosphate transaminase</fullName>
        <ecNumber evidence="3">2.6.1.9</ecNumber>
    </recommendedName>
</protein>
<evidence type="ECO:0000259" key="10">
    <source>
        <dbReference type="Pfam" id="PF00155"/>
    </source>
</evidence>
<keyword evidence="4 11" id="KW-0032">Aminotransferase</keyword>
<dbReference type="Proteomes" id="UP000885664">
    <property type="component" value="Unassembled WGS sequence"/>
</dbReference>
<dbReference type="EC" id="2.6.1.9" evidence="3"/>
<dbReference type="InterPro" id="IPR050106">
    <property type="entry name" value="HistidinolP_aminotransfase"/>
</dbReference>
<keyword evidence="7" id="KW-0663">Pyridoxal phosphate</keyword>
<dbReference type="InterPro" id="IPR015422">
    <property type="entry name" value="PyrdxlP-dep_Trfase_small"/>
</dbReference>
<evidence type="ECO:0000256" key="1">
    <source>
        <dbReference type="ARBA" id="ARBA00005011"/>
    </source>
</evidence>
<dbReference type="GO" id="GO:0030170">
    <property type="term" value="F:pyridoxal phosphate binding"/>
    <property type="evidence" value="ECO:0007669"/>
    <property type="project" value="InterPro"/>
</dbReference>
<feature type="domain" description="Aminotransferase class I/classII large" evidence="10">
    <location>
        <begin position="3"/>
        <end position="327"/>
    </location>
</feature>
<organism evidence="11">
    <name type="scientific">Fervidicoccus fontis</name>
    <dbReference type="NCBI Taxonomy" id="683846"/>
    <lineage>
        <taxon>Archaea</taxon>
        <taxon>Thermoproteota</taxon>
        <taxon>Thermoprotei</taxon>
        <taxon>Fervidicoccales</taxon>
        <taxon>Fervidicoccaceae</taxon>
        <taxon>Fervidicoccus</taxon>
    </lineage>
</organism>
<comment type="catalytic activity">
    <reaction evidence="9">
        <text>L-histidinol phosphate + 2-oxoglutarate = 3-(imidazol-4-yl)-2-oxopropyl phosphate + L-glutamate</text>
        <dbReference type="Rhea" id="RHEA:23744"/>
        <dbReference type="ChEBI" id="CHEBI:16810"/>
        <dbReference type="ChEBI" id="CHEBI:29985"/>
        <dbReference type="ChEBI" id="CHEBI:57766"/>
        <dbReference type="ChEBI" id="CHEBI:57980"/>
        <dbReference type="EC" id="2.6.1.9"/>
    </reaction>
</comment>
<dbReference type="GO" id="GO:0000105">
    <property type="term" value="P:L-histidine biosynthetic process"/>
    <property type="evidence" value="ECO:0007669"/>
    <property type="project" value="UniProtKB-KW"/>
</dbReference>
<dbReference type="GO" id="GO:0004400">
    <property type="term" value="F:histidinol-phosphate transaminase activity"/>
    <property type="evidence" value="ECO:0007669"/>
    <property type="project" value="UniProtKB-EC"/>
</dbReference>
<dbReference type="InterPro" id="IPR015421">
    <property type="entry name" value="PyrdxlP-dep_Trfase_major"/>
</dbReference>
<evidence type="ECO:0000256" key="6">
    <source>
        <dbReference type="ARBA" id="ARBA00022679"/>
    </source>
</evidence>
<comment type="caution">
    <text evidence="11">The sequence shown here is derived from an EMBL/GenBank/DDBJ whole genome shotgun (WGS) entry which is preliminary data.</text>
</comment>
<keyword evidence="5" id="KW-0028">Amino-acid biosynthesis</keyword>
<dbReference type="EMBL" id="DSFE01000100">
    <property type="protein sequence ID" value="HEU98148.1"/>
    <property type="molecule type" value="Genomic_DNA"/>
</dbReference>
<reference evidence="11" key="1">
    <citation type="journal article" date="2020" name="mSystems">
        <title>Genome- and Community-Level Interaction Insights into Carbon Utilization and Element Cycling Functions of Hydrothermarchaeota in Hydrothermal Sediment.</title>
        <authorList>
            <person name="Zhou Z."/>
            <person name="Liu Y."/>
            <person name="Xu W."/>
            <person name="Pan J."/>
            <person name="Luo Z.H."/>
            <person name="Li M."/>
        </authorList>
    </citation>
    <scope>NUCLEOTIDE SEQUENCE [LARGE SCALE GENOMIC DNA]</scope>
    <source>
        <strain evidence="11">SpSt-1259</strain>
    </source>
</reference>
<dbReference type="SUPFAM" id="SSF53383">
    <property type="entry name" value="PLP-dependent transferases"/>
    <property type="match status" value="1"/>
</dbReference>
<evidence type="ECO:0000256" key="8">
    <source>
        <dbReference type="ARBA" id="ARBA00023102"/>
    </source>
</evidence>
<comment type="pathway">
    <text evidence="1">Amino-acid biosynthesis; L-histidine biosynthesis; L-histidine from 5-phospho-alpha-D-ribose 1-diphosphate: step 7/9.</text>
</comment>
<evidence type="ECO:0000256" key="5">
    <source>
        <dbReference type="ARBA" id="ARBA00022605"/>
    </source>
</evidence>
<accession>A0A7C2UJY6</accession>
<dbReference type="Gene3D" id="3.40.640.10">
    <property type="entry name" value="Type I PLP-dependent aspartate aminotransferase-like (Major domain)"/>
    <property type="match status" value="1"/>
</dbReference>
<proteinExistence type="inferred from homology"/>
<evidence type="ECO:0000313" key="11">
    <source>
        <dbReference type="EMBL" id="HEU98148.1"/>
    </source>
</evidence>